<dbReference type="PANTHER" id="PTHR42913:SF3">
    <property type="entry name" value="64 KDA MITOCHONDRIAL NADH DEHYDROGENASE (EUROFUNG)"/>
    <property type="match status" value="1"/>
</dbReference>
<dbReference type="Pfam" id="PF07992">
    <property type="entry name" value="Pyr_redox_2"/>
    <property type="match status" value="1"/>
</dbReference>
<dbReference type="InterPro" id="IPR036188">
    <property type="entry name" value="FAD/NAD-bd_sf"/>
</dbReference>
<evidence type="ECO:0000256" key="1">
    <source>
        <dbReference type="ARBA" id="ARBA00001974"/>
    </source>
</evidence>
<name>A0A4R5M7K7_9BURK</name>
<proteinExistence type="inferred from homology"/>
<evidence type="ECO:0000259" key="6">
    <source>
        <dbReference type="Pfam" id="PF07992"/>
    </source>
</evidence>
<dbReference type="Gene3D" id="3.50.50.100">
    <property type="match status" value="1"/>
</dbReference>
<evidence type="ECO:0000256" key="5">
    <source>
        <dbReference type="ARBA" id="ARBA00023002"/>
    </source>
</evidence>
<dbReference type="PANTHER" id="PTHR42913">
    <property type="entry name" value="APOPTOSIS-INDUCING FACTOR 1"/>
    <property type="match status" value="1"/>
</dbReference>
<keyword evidence="5" id="KW-0560">Oxidoreductase</keyword>
<keyword evidence="8" id="KW-1185">Reference proteome</keyword>
<dbReference type="AlphaFoldDB" id="A0A4R5M7K7"/>
<keyword evidence="3" id="KW-0285">Flavoprotein</keyword>
<accession>A0A4R5M7K7</accession>
<dbReference type="GO" id="GO:0019646">
    <property type="term" value="P:aerobic electron transport chain"/>
    <property type="evidence" value="ECO:0007669"/>
    <property type="project" value="TreeGrafter"/>
</dbReference>
<dbReference type="EMBL" id="SMRP01000010">
    <property type="protein sequence ID" value="TDG21722.1"/>
    <property type="molecule type" value="Genomic_DNA"/>
</dbReference>
<evidence type="ECO:0000313" key="8">
    <source>
        <dbReference type="Proteomes" id="UP000295722"/>
    </source>
</evidence>
<sequence length="226" mass="24367">MHRIIVVGGGAGGLELATRLGDRFGKRGRNGQARAAVTLVDRNPTHVWKPLLHAVAAGSMAPHAHELAYAAQAFWHGFEFQEGELVGLDRIAKRVKLAPLMGDDGVELLPQREIEYDTLVIAIGSTTHYFGVAGAEEHSFALDSVWQAERLRKRLIAACMRAEHDDEVIGSWPAVSTPDEPRIRVAIVGAGATGIDLSSELRNTAQVLSAYGLHKLDPASDIGIVQ</sequence>
<dbReference type="SUPFAM" id="SSF51905">
    <property type="entry name" value="FAD/NAD(P)-binding domain"/>
    <property type="match status" value="1"/>
</dbReference>
<dbReference type="PRINTS" id="PR00411">
    <property type="entry name" value="PNDRDTASEI"/>
</dbReference>
<evidence type="ECO:0000256" key="3">
    <source>
        <dbReference type="ARBA" id="ARBA00022630"/>
    </source>
</evidence>
<feature type="domain" description="FAD/NAD(P)-binding" evidence="6">
    <location>
        <begin position="3"/>
        <end position="204"/>
    </location>
</feature>
<dbReference type="InterPro" id="IPR023753">
    <property type="entry name" value="FAD/NAD-binding_dom"/>
</dbReference>
<dbReference type="OrthoDB" id="9781621at2"/>
<reference evidence="7 8" key="1">
    <citation type="submission" date="2019-03" db="EMBL/GenBank/DDBJ databases">
        <title>Paraburkholderia sp. 4M-K11, isolated from subtropical forest soil.</title>
        <authorList>
            <person name="Gao Z.-H."/>
            <person name="Qiu L.-H."/>
        </authorList>
    </citation>
    <scope>NUCLEOTIDE SEQUENCE [LARGE SCALE GENOMIC DNA]</scope>
    <source>
        <strain evidence="7 8">4M-K11</strain>
    </source>
</reference>
<evidence type="ECO:0000256" key="2">
    <source>
        <dbReference type="ARBA" id="ARBA00005272"/>
    </source>
</evidence>
<dbReference type="PRINTS" id="PR00368">
    <property type="entry name" value="FADPNR"/>
</dbReference>
<dbReference type="GO" id="GO:0003955">
    <property type="term" value="F:NAD(P)H dehydrogenase (quinone) activity"/>
    <property type="evidence" value="ECO:0007669"/>
    <property type="project" value="TreeGrafter"/>
</dbReference>
<comment type="similarity">
    <text evidence="2">Belongs to the NADH dehydrogenase family.</text>
</comment>
<comment type="cofactor">
    <cofactor evidence="1">
        <name>FAD</name>
        <dbReference type="ChEBI" id="CHEBI:57692"/>
    </cofactor>
</comment>
<gene>
    <name evidence="7" type="ORF">EYW47_20345</name>
</gene>
<keyword evidence="4" id="KW-0274">FAD</keyword>
<comment type="caution">
    <text evidence="7">The sequence shown here is derived from an EMBL/GenBank/DDBJ whole genome shotgun (WGS) entry which is preliminary data.</text>
</comment>
<evidence type="ECO:0000313" key="7">
    <source>
        <dbReference type="EMBL" id="TDG21722.1"/>
    </source>
</evidence>
<dbReference type="Proteomes" id="UP000295722">
    <property type="component" value="Unassembled WGS sequence"/>
</dbReference>
<dbReference type="InterPro" id="IPR051169">
    <property type="entry name" value="NADH-Q_oxidoreductase"/>
</dbReference>
<protein>
    <recommendedName>
        <fullName evidence="6">FAD/NAD(P)-binding domain-containing protein</fullName>
    </recommendedName>
</protein>
<evidence type="ECO:0000256" key="4">
    <source>
        <dbReference type="ARBA" id="ARBA00022827"/>
    </source>
</evidence>
<organism evidence="7 8">
    <name type="scientific">Paraburkholderia silviterrae</name>
    <dbReference type="NCBI Taxonomy" id="2528715"/>
    <lineage>
        <taxon>Bacteria</taxon>
        <taxon>Pseudomonadati</taxon>
        <taxon>Pseudomonadota</taxon>
        <taxon>Betaproteobacteria</taxon>
        <taxon>Burkholderiales</taxon>
        <taxon>Burkholderiaceae</taxon>
        <taxon>Paraburkholderia</taxon>
    </lineage>
</organism>